<evidence type="ECO:0000313" key="2">
    <source>
        <dbReference type="Proteomes" id="UP001159363"/>
    </source>
</evidence>
<keyword evidence="2" id="KW-1185">Reference proteome</keyword>
<organism evidence="1 2">
    <name type="scientific">Dryococelus australis</name>
    <dbReference type="NCBI Taxonomy" id="614101"/>
    <lineage>
        <taxon>Eukaryota</taxon>
        <taxon>Metazoa</taxon>
        <taxon>Ecdysozoa</taxon>
        <taxon>Arthropoda</taxon>
        <taxon>Hexapoda</taxon>
        <taxon>Insecta</taxon>
        <taxon>Pterygota</taxon>
        <taxon>Neoptera</taxon>
        <taxon>Polyneoptera</taxon>
        <taxon>Phasmatodea</taxon>
        <taxon>Verophasmatodea</taxon>
        <taxon>Anareolatae</taxon>
        <taxon>Phasmatidae</taxon>
        <taxon>Eurycanthinae</taxon>
        <taxon>Dryococelus</taxon>
    </lineage>
</organism>
<protein>
    <submittedName>
        <fullName evidence="1">Uncharacterized protein</fullName>
    </submittedName>
</protein>
<dbReference type="EMBL" id="JARBHB010000001">
    <property type="protein sequence ID" value="KAJ8894998.1"/>
    <property type="molecule type" value="Genomic_DNA"/>
</dbReference>
<gene>
    <name evidence="1" type="ORF">PR048_000307</name>
</gene>
<reference evidence="1 2" key="1">
    <citation type="submission" date="2023-02" db="EMBL/GenBank/DDBJ databases">
        <title>LHISI_Scaffold_Assembly.</title>
        <authorList>
            <person name="Stuart O.P."/>
            <person name="Cleave R."/>
            <person name="Magrath M.J.L."/>
            <person name="Mikheyev A.S."/>
        </authorList>
    </citation>
    <scope>NUCLEOTIDE SEQUENCE [LARGE SCALE GENOMIC DNA]</scope>
    <source>
        <strain evidence="1">Daus_M_001</strain>
        <tissue evidence="1">Leg muscle</tissue>
    </source>
</reference>
<accession>A0ABQ9IGJ0</accession>
<name>A0ABQ9IGJ0_9NEOP</name>
<sequence>MATTSQKDFLFNKNNKVHLIAMLTLRLVDADVRVVQAKVKLPLRSTWSNGNAKILHRSTSITSAALYDIDAIQNNIGDMQSAVLFVHDFTRSDKTSRLLLYNRTVDRQALSASFEIAVLPPTKAVLYQHSLRTHLQADPTVYV</sequence>
<evidence type="ECO:0000313" key="1">
    <source>
        <dbReference type="EMBL" id="KAJ8894998.1"/>
    </source>
</evidence>
<comment type="caution">
    <text evidence="1">The sequence shown here is derived from an EMBL/GenBank/DDBJ whole genome shotgun (WGS) entry which is preliminary data.</text>
</comment>
<proteinExistence type="predicted"/>
<dbReference type="Proteomes" id="UP001159363">
    <property type="component" value="Chromosome 1"/>
</dbReference>